<gene>
    <name evidence="2" type="ORF">EJK80_09470</name>
</gene>
<dbReference type="PIRSF" id="PIRSF017082">
    <property type="entry name" value="YflP"/>
    <property type="match status" value="1"/>
</dbReference>
<dbReference type="AlphaFoldDB" id="A0A540R5G1"/>
<evidence type="ECO:0000313" key="2">
    <source>
        <dbReference type="EMBL" id="TQE42971.1"/>
    </source>
</evidence>
<dbReference type="InterPro" id="IPR042100">
    <property type="entry name" value="Bug_dom1"/>
</dbReference>
<comment type="caution">
    <text evidence="2">The sequence shown here is derived from an EMBL/GenBank/DDBJ whole genome shotgun (WGS) entry which is preliminary data.</text>
</comment>
<evidence type="ECO:0000256" key="1">
    <source>
        <dbReference type="ARBA" id="ARBA00006987"/>
    </source>
</evidence>
<keyword evidence="3" id="KW-1185">Reference proteome</keyword>
<proteinExistence type="inferred from homology"/>
<name>A0A540R5G1_9CORY</name>
<comment type="similarity">
    <text evidence="1">Belongs to the UPF0065 (bug) family.</text>
</comment>
<protein>
    <submittedName>
        <fullName evidence="2">Tripartite tricarboxylate transporter substrate binding protein</fullName>
    </submittedName>
</protein>
<dbReference type="STRING" id="1686286.GCA_900092335_02020"/>
<reference evidence="2 3" key="1">
    <citation type="submission" date="2019-06" db="EMBL/GenBank/DDBJ databases">
        <title>Draft genome of C. phoceense Strain 272.</title>
        <authorList>
            <person name="Pacheco L.G.C."/>
            <person name="Barberis C.M."/>
            <person name="Almuzara M.N."/>
            <person name="Traglia G.M."/>
            <person name="Santos C.S."/>
            <person name="Rocha D.J.P.G."/>
            <person name="Aguiar E.R.G.R."/>
            <person name="Vay C.A."/>
        </authorList>
    </citation>
    <scope>NUCLEOTIDE SEQUENCE [LARGE SCALE GENOMIC DNA]</scope>
    <source>
        <strain evidence="2 3">272</strain>
    </source>
</reference>
<dbReference type="EMBL" id="VHIR01000014">
    <property type="protein sequence ID" value="TQE42971.1"/>
    <property type="molecule type" value="Genomic_DNA"/>
</dbReference>
<organism evidence="2 3">
    <name type="scientific">Corynebacterium phoceense</name>
    <dbReference type="NCBI Taxonomy" id="1686286"/>
    <lineage>
        <taxon>Bacteria</taxon>
        <taxon>Bacillati</taxon>
        <taxon>Actinomycetota</taxon>
        <taxon>Actinomycetes</taxon>
        <taxon>Mycobacteriales</taxon>
        <taxon>Corynebacteriaceae</taxon>
        <taxon>Corynebacterium</taxon>
    </lineage>
</organism>
<evidence type="ECO:0000313" key="3">
    <source>
        <dbReference type="Proteomes" id="UP000318080"/>
    </source>
</evidence>
<dbReference type="Pfam" id="PF03401">
    <property type="entry name" value="TctC"/>
    <property type="match status" value="1"/>
</dbReference>
<dbReference type="SUPFAM" id="SSF53850">
    <property type="entry name" value="Periplasmic binding protein-like II"/>
    <property type="match status" value="1"/>
</dbReference>
<accession>A0A540R5G1</accession>
<dbReference type="PANTHER" id="PTHR42928">
    <property type="entry name" value="TRICARBOXYLATE-BINDING PROTEIN"/>
    <property type="match status" value="1"/>
</dbReference>
<dbReference type="InterPro" id="IPR005064">
    <property type="entry name" value="BUG"/>
</dbReference>
<dbReference type="CDD" id="cd07012">
    <property type="entry name" value="PBP2_Bug_TTT"/>
    <property type="match status" value="1"/>
</dbReference>
<dbReference type="Proteomes" id="UP000318080">
    <property type="component" value="Unassembled WGS sequence"/>
</dbReference>
<dbReference type="Gene3D" id="3.40.190.10">
    <property type="entry name" value="Periplasmic binding protein-like II"/>
    <property type="match status" value="1"/>
</dbReference>
<dbReference type="Gene3D" id="3.40.190.150">
    <property type="entry name" value="Bordetella uptake gene, domain 1"/>
    <property type="match status" value="1"/>
</dbReference>
<sequence length="328" mass="34555">MKVKKALTPILAVVALVLTATGLWFSAAVGSGATSRSSLTIIAGANPGGGWDTTARAIQQVARDHNIVGNVQVVNIPGAGGTIALTKLSEMTGNENTILVTGGGMIASAEIAQPGVQISDVTPVVKYTEEYSVVVVPADSPFQTMEDYVAAWKSNPQSIAVGGASIGNTDHLLASKTALASGLTVDEMKYIPFEGGGDLLNSLLSHSVDVGYTGYKEVQDQVENGTLRVLGISSAERQPGLDDIPTFTESGVDVVASNWRGFVAPPGISEEARQELTNILQEVHDTEDWTQMAERNSWSDALVTGDDATRFFEEEHKNAIDLVEVLGL</sequence>
<dbReference type="PANTHER" id="PTHR42928:SF3">
    <property type="entry name" value="UPF0065 PROTEIN YFLP"/>
    <property type="match status" value="1"/>
</dbReference>